<feature type="transmembrane region" description="Helical" evidence="1">
    <location>
        <begin position="513"/>
        <end position="535"/>
    </location>
</feature>
<sequence length="616" mass="69561">MLICIDRSVLGACVADLNGLPQTKWSRRVIQATNIAPSLWPIIFSSVLGNAVRTVADWRVERGVSLLTLEQLMGSLTMASSVITIFRWSLFRISSLALVIIWAFNPLGSQASLRIAFPRKHFGITHQNITYYNASLETQMQLTYGLPKFRDTPKVTIRTLYASVLVDYIASLQYVDPTHPETIKVVEALGGNRSAGSQASTDTWGNIRIPNLDYYSENTMKDSHGWLDVPWNEKILNYSSLLGDRVDGINRTFDGNTTFEKTSSYWRFNCTPWTHLDTAYKNISNSSEVDRWFRNQTGTNFSTINTSQPQFGHFFLSRLPDVAGGLESSNPYLVNLMFLANLNRNVSVISATKCSGQMTYVDARVLCVSKGLLGKSDCGVTKLRRTPDPPGNPRPNIYEPDRRIDTMCDNFMNVQNDVRNEVSSSLNELYIMDPLDVYNNRPVNVSSLDIPIFERRFSLLWNTLWKMSCVQNGAKGGNFSIPTLYQRQRSIIVQNGTSEVIRALPPVYEIDRFWLTVYFLSVAIMCFTAVFSLVVRSQCHAPVLLRYTSSLMRDSPYFEGRDLYTNSTEEGSDKSKRLSGLQVRIADVQVGKDGPPKIVFAPADLGRMVQKGRWYE</sequence>
<evidence type="ECO:0000313" key="2">
    <source>
        <dbReference type="EMBL" id="KAH7116148.1"/>
    </source>
</evidence>
<name>A0A9P9IC64_9PLEO</name>
<accession>A0A9P9IC64</accession>
<evidence type="ECO:0000313" key="3">
    <source>
        <dbReference type="Proteomes" id="UP000700596"/>
    </source>
</evidence>
<dbReference type="AlphaFoldDB" id="A0A9P9IC64"/>
<dbReference type="OrthoDB" id="3726939at2759"/>
<keyword evidence="1" id="KW-0812">Transmembrane</keyword>
<protein>
    <submittedName>
        <fullName evidence="2">Uncharacterized protein</fullName>
    </submittedName>
</protein>
<evidence type="ECO:0000256" key="1">
    <source>
        <dbReference type="SAM" id="Phobius"/>
    </source>
</evidence>
<dbReference type="Proteomes" id="UP000700596">
    <property type="component" value="Unassembled WGS sequence"/>
</dbReference>
<dbReference type="EMBL" id="JAGMWT010000015">
    <property type="protein sequence ID" value="KAH7116148.1"/>
    <property type="molecule type" value="Genomic_DNA"/>
</dbReference>
<proteinExistence type="predicted"/>
<keyword evidence="1" id="KW-1133">Transmembrane helix</keyword>
<reference evidence="2" key="1">
    <citation type="journal article" date="2021" name="Nat. Commun.">
        <title>Genetic determinants of endophytism in the Arabidopsis root mycobiome.</title>
        <authorList>
            <person name="Mesny F."/>
            <person name="Miyauchi S."/>
            <person name="Thiergart T."/>
            <person name="Pickel B."/>
            <person name="Atanasova L."/>
            <person name="Karlsson M."/>
            <person name="Huettel B."/>
            <person name="Barry K.W."/>
            <person name="Haridas S."/>
            <person name="Chen C."/>
            <person name="Bauer D."/>
            <person name="Andreopoulos W."/>
            <person name="Pangilinan J."/>
            <person name="LaButti K."/>
            <person name="Riley R."/>
            <person name="Lipzen A."/>
            <person name="Clum A."/>
            <person name="Drula E."/>
            <person name="Henrissat B."/>
            <person name="Kohler A."/>
            <person name="Grigoriev I.V."/>
            <person name="Martin F.M."/>
            <person name="Hacquard S."/>
        </authorList>
    </citation>
    <scope>NUCLEOTIDE SEQUENCE</scope>
    <source>
        <strain evidence="2">MPI-CAGE-CH-0243</strain>
    </source>
</reference>
<keyword evidence="1" id="KW-0472">Membrane</keyword>
<gene>
    <name evidence="2" type="ORF">B0J11DRAFT_118506</name>
</gene>
<organism evidence="2 3">
    <name type="scientific">Dendryphion nanum</name>
    <dbReference type="NCBI Taxonomy" id="256645"/>
    <lineage>
        <taxon>Eukaryota</taxon>
        <taxon>Fungi</taxon>
        <taxon>Dikarya</taxon>
        <taxon>Ascomycota</taxon>
        <taxon>Pezizomycotina</taxon>
        <taxon>Dothideomycetes</taxon>
        <taxon>Pleosporomycetidae</taxon>
        <taxon>Pleosporales</taxon>
        <taxon>Torulaceae</taxon>
        <taxon>Dendryphion</taxon>
    </lineage>
</organism>
<keyword evidence="3" id="KW-1185">Reference proteome</keyword>
<comment type="caution">
    <text evidence="2">The sequence shown here is derived from an EMBL/GenBank/DDBJ whole genome shotgun (WGS) entry which is preliminary data.</text>
</comment>